<keyword evidence="6" id="KW-1185">Reference proteome</keyword>
<evidence type="ECO:0000256" key="2">
    <source>
        <dbReference type="ARBA" id="ARBA00012737"/>
    </source>
</evidence>
<evidence type="ECO:0000313" key="5">
    <source>
        <dbReference type="EMBL" id="TAA47918.1"/>
    </source>
</evidence>
<evidence type="ECO:0000259" key="4">
    <source>
        <dbReference type="Pfam" id="PF00733"/>
    </source>
</evidence>
<name>A0ABY1WTF6_9GAMM</name>
<accession>A0ABY1WTF6</accession>
<dbReference type="InterPro" id="IPR051786">
    <property type="entry name" value="ASN_synthetase/amidase"/>
</dbReference>
<reference evidence="6" key="1">
    <citation type="submission" date="2019-02" db="EMBL/GenBank/DDBJ databases">
        <title>Draft genome sequence of Muricauda sp. 176CP4-71.</title>
        <authorList>
            <person name="Park J.-S."/>
        </authorList>
    </citation>
    <scope>NUCLEOTIDE SEQUENCE [LARGE SCALE GENOMIC DNA]</scope>
    <source>
        <strain evidence="6">176GS2-150</strain>
    </source>
</reference>
<organism evidence="5 6">
    <name type="scientific">Corallincola spongiicola</name>
    <dbReference type="NCBI Taxonomy" id="2520508"/>
    <lineage>
        <taxon>Bacteria</taxon>
        <taxon>Pseudomonadati</taxon>
        <taxon>Pseudomonadota</taxon>
        <taxon>Gammaproteobacteria</taxon>
        <taxon>Alteromonadales</taxon>
        <taxon>Psychromonadaceae</taxon>
        <taxon>Corallincola</taxon>
    </lineage>
</organism>
<dbReference type="SUPFAM" id="SSF52402">
    <property type="entry name" value="Adenine nucleotide alpha hydrolases-like"/>
    <property type="match status" value="1"/>
</dbReference>
<sequence length="346" mass="37823">MSVIYEGDPFAVFPYYYRVGSQAHGTTIAALCRDSSELKLDQQGVLQYLHRDPDGIRTCIEQVHKLTPGYRLVLDRGHLVCQPNPVLASPLPLFDTLASALEQIVRRYSRCGLALSGGFDSALILALLQHIGADNVEVYTLASALPGYCELEITQRTAQHFGVPLRVVEADAEQFVAALPETIAATETPIYNLHPVSKLLLSQAMNADGIDCLITGDAADQVFSGVPSANYLPLVGAIVRSQQLPYHSPFFAPEVVAAGQRVADSNKTALRQLGQNLLPDWLCNQVKQPRLAPDFCLDRYWDGAAVDRLAKSLAIQPDLSSLANRTLWITLTLLRQQLSRSNSCVA</sequence>
<gene>
    <name evidence="5" type="ORF">EXY25_01345</name>
</gene>
<dbReference type="CDD" id="cd01991">
    <property type="entry name" value="Asn_synthase_B_C"/>
    <property type="match status" value="1"/>
</dbReference>
<comment type="pathway">
    <text evidence="1">Amino-acid biosynthesis; L-asparagine biosynthesis; L-asparagine from L-aspartate (L-Gln route): step 1/1.</text>
</comment>
<proteinExistence type="predicted"/>
<evidence type="ECO:0000313" key="6">
    <source>
        <dbReference type="Proteomes" id="UP000292544"/>
    </source>
</evidence>
<dbReference type="EMBL" id="SHLY01000001">
    <property type="protein sequence ID" value="TAA47918.1"/>
    <property type="molecule type" value="Genomic_DNA"/>
</dbReference>
<dbReference type="InterPro" id="IPR014729">
    <property type="entry name" value="Rossmann-like_a/b/a_fold"/>
</dbReference>
<comment type="caution">
    <text evidence="5">The sequence shown here is derived from an EMBL/GenBank/DDBJ whole genome shotgun (WGS) entry which is preliminary data.</text>
</comment>
<dbReference type="PANTHER" id="PTHR43284:SF1">
    <property type="entry name" value="ASPARAGINE SYNTHETASE"/>
    <property type="match status" value="1"/>
</dbReference>
<dbReference type="Pfam" id="PF00733">
    <property type="entry name" value="Asn_synthase"/>
    <property type="match status" value="1"/>
</dbReference>
<evidence type="ECO:0000256" key="3">
    <source>
        <dbReference type="ARBA" id="ARBA00048741"/>
    </source>
</evidence>
<dbReference type="Proteomes" id="UP000292544">
    <property type="component" value="Unassembled WGS sequence"/>
</dbReference>
<comment type="catalytic activity">
    <reaction evidence="3">
        <text>L-aspartate + L-glutamine + ATP + H2O = L-asparagine + L-glutamate + AMP + diphosphate + H(+)</text>
        <dbReference type="Rhea" id="RHEA:12228"/>
        <dbReference type="ChEBI" id="CHEBI:15377"/>
        <dbReference type="ChEBI" id="CHEBI:15378"/>
        <dbReference type="ChEBI" id="CHEBI:29985"/>
        <dbReference type="ChEBI" id="CHEBI:29991"/>
        <dbReference type="ChEBI" id="CHEBI:30616"/>
        <dbReference type="ChEBI" id="CHEBI:33019"/>
        <dbReference type="ChEBI" id="CHEBI:58048"/>
        <dbReference type="ChEBI" id="CHEBI:58359"/>
        <dbReference type="ChEBI" id="CHEBI:456215"/>
        <dbReference type="EC" id="6.3.5.4"/>
    </reaction>
</comment>
<dbReference type="EC" id="6.3.5.4" evidence="2"/>
<protein>
    <recommendedName>
        <fullName evidence="2">asparagine synthase (glutamine-hydrolyzing)</fullName>
        <ecNumber evidence="2">6.3.5.4</ecNumber>
    </recommendedName>
</protein>
<dbReference type="RefSeq" id="WP_130565457.1">
    <property type="nucleotide sequence ID" value="NZ_SHLY01000001.1"/>
</dbReference>
<dbReference type="PANTHER" id="PTHR43284">
    <property type="entry name" value="ASPARAGINE SYNTHETASE (GLUTAMINE-HYDROLYZING)"/>
    <property type="match status" value="1"/>
</dbReference>
<dbReference type="InterPro" id="IPR001962">
    <property type="entry name" value="Asn_synthase"/>
</dbReference>
<feature type="domain" description="Asparagine synthetase" evidence="4">
    <location>
        <begin position="96"/>
        <end position="229"/>
    </location>
</feature>
<dbReference type="Gene3D" id="3.40.50.620">
    <property type="entry name" value="HUPs"/>
    <property type="match status" value="1"/>
</dbReference>
<evidence type="ECO:0000256" key="1">
    <source>
        <dbReference type="ARBA" id="ARBA00005187"/>
    </source>
</evidence>